<evidence type="ECO:0000313" key="1">
    <source>
        <dbReference type="EMBL" id="KAH9754582.1"/>
    </source>
</evidence>
<evidence type="ECO:0000313" key="2">
    <source>
        <dbReference type="Proteomes" id="UP000829398"/>
    </source>
</evidence>
<accession>A0ACB8KJG1</accession>
<name>A0ACB8KJG1_CITSI</name>
<proteinExistence type="predicted"/>
<reference evidence="2" key="1">
    <citation type="journal article" date="2023" name="Hortic. Res.">
        <title>A chromosome-level phased genome enabling allele-level studies in sweet orange: a case study on citrus Huanglongbing tolerance.</title>
        <authorList>
            <person name="Wu B."/>
            <person name="Yu Q."/>
            <person name="Deng Z."/>
            <person name="Duan Y."/>
            <person name="Luo F."/>
            <person name="Gmitter F. Jr."/>
        </authorList>
    </citation>
    <scope>NUCLEOTIDE SEQUENCE [LARGE SCALE GENOMIC DNA]</scope>
    <source>
        <strain evidence="2">cv. Valencia</strain>
    </source>
</reference>
<gene>
    <name evidence="1" type="ORF">KPL71_015489</name>
</gene>
<dbReference type="EMBL" id="CM039174">
    <property type="protein sequence ID" value="KAH9754582.1"/>
    <property type="molecule type" value="Genomic_DNA"/>
</dbReference>
<keyword evidence="2" id="KW-1185">Reference proteome</keyword>
<sequence>MVESIVTVVLEVAKCLGRPTERQLSFVRNYRSNFENLKTELEKLKDDGASMQHGVDEGRRKGEEIEKNVEKWLASVNNIITEAEKFTGDADKANKRCFMGLCPNLKTRHRLSKEAVRQQKAIVELGEAGRFDRLSYRKALEDIRLISNKDYEAFESRSSTLNNVLRALQDPDVNMVGIYGMGGIGKTTLAKEVAIQFGRDQFFDQVIFVEVPHIPDIRKIQGEIADKLGRPCYYFHIGMDHLSQVVRAEHGGKHEPTRDEYRPEAYTEPILIPQESGNTIPQNRGLERERRAIPTPVVQATVDNINVGERIWSVKRRADFSINILAPSVGKLDKKLPPN</sequence>
<dbReference type="Proteomes" id="UP000829398">
    <property type="component" value="Chromosome 5"/>
</dbReference>
<comment type="caution">
    <text evidence="1">The sequence shown here is derived from an EMBL/GenBank/DDBJ whole genome shotgun (WGS) entry which is preliminary data.</text>
</comment>
<protein>
    <submittedName>
        <fullName evidence="1">Uncharacterized protein</fullName>
    </submittedName>
</protein>
<organism evidence="1 2">
    <name type="scientific">Citrus sinensis</name>
    <name type="common">Sweet orange</name>
    <name type="synonym">Citrus aurantium var. sinensis</name>
    <dbReference type="NCBI Taxonomy" id="2711"/>
    <lineage>
        <taxon>Eukaryota</taxon>
        <taxon>Viridiplantae</taxon>
        <taxon>Streptophyta</taxon>
        <taxon>Embryophyta</taxon>
        <taxon>Tracheophyta</taxon>
        <taxon>Spermatophyta</taxon>
        <taxon>Magnoliopsida</taxon>
        <taxon>eudicotyledons</taxon>
        <taxon>Gunneridae</taxon>
        <taxon>Pentapetalae</taxon>
        <taxon>rosids</taxon>
        <taxon>malvids</taxon>
        <taxon>Sapindales</taxon>
        <taxon>Rutaceae</taxon>
        <taxon>Aurantioideae</taxon>
        <taxon>Citrus</taxon>
    </lineage>
</organism>